<dbReference type="Proteomes" id="UP000593567">
    <property type="component" value="Unassembled WGS sequence"/>
</dbReference>
<evidence type="ECO:0000313" key="2">
    <source>
        <dbReference type="Proteomes" id="UP000593567"/>
    </source>
</evidence>
<comment type="caution">
    <text evidence="1">The sequence shown here is derived from an EMBL/GenBank/DDBJ whole genome shotgun (WGS) entry which is preliminary data.</text>
</comment>
<protein>
    <submittedName>
        <fullName evidence="1">Uncharacterized protein</fullName>
    </submittedName>
</protein>
<evidence type="ECO:0000313" key="1">
    <source>
        <dbReference type="EMBL" id="KAF6025700.1"/>
    </source>
</evidence>
<organism evidence="1 2">
    <name type="scientific">Bugula neritina</name>
    <name type="common">Brown bryozoan</name>
    <name type="synonym">Sertularia neritina</name>
    <dbReference type="NCBI Taxonomy" id="10212"/>
    <lineage>
        <taxon>Eukaryota</taxon>
        <taxon>Metazoa</taxon>
        <taxon>Spiralia</taxon>
        <taxon>Lophotrochozoa</taxon>
        <taxon>Bryozoa</taxon>
        <taxon>Gymnolaemata</taxon>
        <taxon>Cheilostomatida</taxon>
        <taxon>Flustrina</taxon>
        <taxon>Buguloidea</taxon>
        <taxon>Bugulidae</taxon>
        <taxon>Bugula</taxon>
    </lineage>
</organism>
<dbReference type="AlphaFoldDB" id="A0A7J7JHG6"/>
<proteinExistence type="predicted"/>
<accession>A0A7J7JHG6</accession>
<name>A0A7J7JHG6_BUGNE</name>
<dbReference type="EMBL" id="VXIV02002437">
    <property type="protein sequence ID" value="KAF6025700.1"/>
    <property type="molecule type" value="Genomic_DNA"/>
</dbReference>
<keyword evidence="2" id="KW-1185">Reference proteome</keyword>
<gene>
    <name evidence="1" type="ORF">EB796_015951</name>
</gene>
<sequence length="80" mass="9244">MLIYQSKGFSCAFTYTLSTLLVRNSQQLNITLLKLSSKYLHIKENITFKLIIVGCCWQFITSTIYNSFCLYAVSKSDRTE</sequence>
<reference evidence="1" key="1">
    <citation type="submission" date="2020-06" db="EMBL/GenBank/DDBJ databases">
        <title>Draft genome of Bugula neritina, a colonial animal packing powerful symbionts and potential medicines.</title>
        <authorList>
            <person name="Rayko M."/>
        </authorList>
    </citation>
    <scope>NUCLEOTIDE SEQUENCE [LARGE SCALE GENOMIC DNA]</scope>
    <source>
        <strain evidence="1">Kwan_BN1</strain>
    </source>
</reference>